<dbReference type="PANTHER" id="PTHR33129">
    <property type="entry name" value="PROTEIN KINASE DOMAIN-CONTAINING PROTEIN-RELATED"/>
    <property type="match status" value="1"/>
</dbReference>
<name>A0AB34J1M4_PRYPA</name>
<proteinExistence type="predicted"/>
<gene>
    <name evidence="1" type="ORF">AB1Y20_007037</name>
</gene>
<protein>
    <submittedName>
        <fullName evidence="1">Uncharacterized protein</fullName>
    </submittedName>
</protein>
<comment type="caution">
    <text evidence="1">The sequence shown here is derived from an EMBL/GenBank/DDBJ whole genome shotgun (WGS) entry which is preliminary data.</text>
</comment>
<dbReference type="SUPFAM" id="SSF52540">
    <property type="entry name" value="P-loop containing nucleoside triphosphate hydrolases"/>
    <property type="match status" value="1"/>
</dbReference>
<keyword evidence="2" id="KW-1185">Reference proteome</keyword>
<reference evidence="1 2" key="1">
    <citation type="journal article" date="2024" name="Science">
        <title>Giant polyketide synthase enzymes in the biosynthesis of giant marine polyether toxins.</title>
        <authorList>
            <person name="Fallon T.R."/>
            <person name="Shende V.V."/>
            <person name="Wierzbicki I.H."/>
            <person name="Pendleton A.L."/>
            <person name="Watervoot N.F."/>
            <person name="Auber R.P."/>
            <person name="Gonzalez D.J."/>
            <person name="Wisecaver J.H."/>
            <person name="Moore B.S."/>
        </authorList>
    </citation>
    <scope>NUCLEOTIDE SEQUENCE [LARGE SCALE GENOMIC DNA]</scope>
    <source>
        <strain evidence="1 2">12B1</strain>
    </source>
</reference>
<evidence type="ECO:0000313" key="2">
    <source>
        <dbReference type="Proteomes" id="UP001515480"/>
    </source>
</evidence>
<dbReference type="InterPro" id="IPR027417">
    <property type="entry name" value="P-loop_NTPase"/>
</dbReference>
<organism evidence="1 2">
    <name type="scientific">Prymnesium parvum</name>
    <name type="common">Toxic golden alga</name>
    <dbReference type="NCBI Taxonomy" id="97485"/>
    <lineage>
        <taxon>Eukaryota</taxon>
        <taxon>Haptista</taxon>
        <taxon>Haptophyta</taxon>
        <taxon>Prymnesiophyceae</taxon>
        <taxon>Prymnesiales</taxon>
        <taxon>Prymnesiaceae</taxon>
        <taxon>Prymnesium</taxon>
    </lineage>
</organism>
<accession>A0AB34J1M4</accession>
<dbReference type="Proteomes" id="UP001515480">
    <property type="component" value="Unassembled WGS sequence"/>
</dbReference>
<dbReference type="InterPro" id="IPR052980">
    <property type="entry name" value="Crinkler_effector"/>
</dbReference>
<evidence type="ECO:0000313" key="1">
    <source>
        <dbReference type="EMBL" id="KAL1510750.1"/>
    </source>
</evidence>
<sequence length="442" mass="51293">MCYQQLCGDIFREQSECGRKAFLVTGTPGIGKSSFISFFAAHVLAAGKTVYLQRHGRRIVLDFNACTRTPNAFVVLDEKEWLKAMHKQKNGWYLVDGDEPCSCDNMPTLLVTSPKTSRFKDWQKQRQVLARWMPIWTLEELKYVGTRVFDLTEDELERRYQIVGGCPRRCFMRMSIEDLEKENRDAVFQAPAGVLEKQLSQRDINDPDVPHRIIHMTCVCEVDNAAWKFTAMQADFATPTIAQAVIEQEMRSNERSFRAIYDQPIFWDFNPGLRGQIFEALTHAILRQSSTNGCDWFKRELDKPDLEPSPWRFPGHEQVKYFHSLSDIPSVESKTYWRPSTDNLPTIDSFSYLGAFQVTTSKEHPINRDGIEAARECWERVYGRNNQLTLYFVVPLSLLKEFKQQHLKRAMSDKKTRRILPAHVKQVAISFGMRAFDQTSQY</sequence>
<dbReference type="EMBL" id="JBGBPQ010000015">
    <property type="protein sequence ID" value="KAL1510750.1"/>
    <property type="molecule type" value="Genomic_DNA"/>
</dbReference>
<dbReference type="AlphaFoldDB" id="A0AB34J1M4"/>